<name>A0A212L7A0_9HYPH</name>
<reference evidence="2" key="1">
    <citation type="submission" date="2016-08" db="EMBL/GenBank/DDBJ databases">
        <authorList>
            <person name="Seilhamer J.J."/>
        </authorList>
    </citation>
    <scope>NUCLEOTIDE SEQUENCE</scope>
    <source>
        <strain evidence="2">86</strain>
    </source>
</reference>
<dbReference type="NCBIfam" id="TIGR01760">
    <property type="entry name" value="tape_meas_TP901"/>
    <property type="match status" value="1"/>
</dbReference>
<accession>A0A212L7A0</accession>
<dbReference type="EMBL" id="FMJD01000003">
    <property type="protein sequence ID" value="SCM73357.1"/>
    <property type="molecule type" value="Genomic_DNA"/>
</dbReference>
<dbReference type="InterPro" id="IPR010090">
    <property type="entry name" value="Phage_tape_meas"/>
</dbReference>
<dbReference type="Pfam" id="PF10145">
    <property type="entry name" value="PhageMin_Tail"/>
    <property type="match status" value="1"/>
</dbReference>
<gene>
    <name evidence="2" type="ORF">KL86PLE_110035</name>
</gene>
<proteinExistence type="predicted"/>
<evidence type="ECO:0000259" key="1">
    <source>
        <dbReference type="Pfam" id="PF10145"/>
    </source>
</evidence>
<sequence length="626" mass="67427">MASREVEARLKMTAVDQASRVIERVGNKIDAIGKKMDAVNRAEKAVRQSQLAEEAAAAKAQKTKAMLIGATTIAAYAAARGAKDAFVNFAELERRMTRIGNTAGVSREETEKATSALFDMAQKTAMPFDQAIEGLDALVTSGKSLEEALSFLPSVLKVAQATGAETADLAQVATSFSNAMGIGAADLEKAFNAAAQAGNLGAFELKDMARYLPSILPLMRQAGYDGIEGVQRATAMLQTTRLGAGTAEEAATNLKNVLLKMESPQTTKYFKKTYGIDLPKYLDEAVRKGKDRVEAFIELSTKVAKGSTTAWQSIFPDAQFNQGATALRDYINKLHKYINELKTGADVISPQYEKVMADTQAKIDQLTNSWGMFTRSLGATVASIGVTGQLDALSQDLQDITKLVDAWKGGKDTNDAWNNVSVHGQERDYPGAKAYADEYRRLTGKEPPSEALAPYTGNLPERFGFISDERRKELEEAGRRGARAAALAPQYALRGDTGLLPVRFSNYHRGPDAAMGIPGGPSPLAADTFSGTPQYDPLTDPGAMLPGAFPKTELPFDEIQGRFGELTTDIVNSMADAHREVVNELDKMAKDMVQIINGIVLPPIKVSVQQTGQLARVNPGVSMPDQ</sequence>
<organism evidence="2">
    <name type="scientific">uncultured Pleomorphomonas sp</name>
    <dbReference type="NCBI Taxonomy" id="442121"/>
    <lineage>
        <taxon>Bacteria</taxon>
        <taxon>Pseudomonadati</taxon>
        <taxon>Pseudomonadota</taxon>
        <taxon>Alphaproteobacteria</taxon>
        <taxon>Hyphomicrobiales</taxon>
        <taxon>Pleomorphomonadaceae</taxon>
        <taxon>Pleomorphomonas</taxon>
        <taxon>environmental samples</taxon>
    </lineage>
</organism>
<dbReference type="AlphaFoldDB" id="A0A212L7A0"/>
<feature type="domain" description="Phage tail tape measure protein" evidence="1">
    <location>
        <begin position="119"/>
        <end position="309"/>
    </location>
</feature>
<protein>
    <recommendedName>
        <fullName evidence="1">Phage tail tape measure protein domain-containing protein</fullName>
    </recommendedName>
</protein>
<evidence type="ECO:0000313" key="2">
    <source>
        <dbReference type="EMBL" id="SCM73357.1"/>
    </source>
</evidence>